<dbReference type="KEGG" id="btab:109034378"/>
<feature type="chain" id="PRO_5040198632" description="SSD domain-containing protein" evidence="17">
    <location>
        <begin position="25"/>
        <end position="1286"/>
    </location>
</feature>
<feature type="transmembrane region" description="Helical" evidence="16">
    <location>
        <begin position="720"/>
        <end position="742"/>
    </location>
</feature>
<feature type="transmembrane region" description="Helical" evidence="16">
    <location>
        <begin position="828"/>
        <end position="847"/>
    </location>
</feature>
<evidence type="ECO:0000256" key="14">
    <source>
        <dbReference type="ARBA" id="ARBA00023221"/>
    </source>
</evidence>
<keyword evidence="5 16" id="KW-0812">Transmembrane</keyword>
<feature type="transmembrane region" description="Helical" evidence="16">
    <location>
        <begin position="277"/>
        <end position="297"/>
    </location>
</feature>
<name>A0A9P0AAA5_BEMTA</name>
<evidence type="ECO:0000256" key="8">
    <source>
        <dbReference type="ARBA" id="ARBA00023055"/>
    </source>
</evidence>
<dbReference type="PANTHER" id="PTHR45727">
    <property type="entry name" value="NPC INTRACELLULAR CHOLESTEROL TRANSPORTER 1"/>
    <property type="match status" value="1"/>
</dbReference>
<evidence type="ECO:0000256" key="7">
    <source>
        <dbReference type="ARBA" id="ARBA00022989"/>
    </source>
</evidence>
<evidence type="ECO:0000313" key="20">
    <source>
        <dbReference type="Proteomes" id="UP001152759"/>
    </source>
</evidence>
<feature type="transmembrane region" description="Helical" evidence="16">
    <location>
        <begin position="754"/>
        <end position="778"/>
    </location>
</feature>
<keyword evidence="9" id="KW-0443">Lipid metabolism</keyword>
<dbReference type="SUPFAM" id="SSF82866">
    <property type="entry name" value="Multidrug efflux transporter AcrB transmembrane domain"/>
    <property type="match status" value="2"/>
</dbReference>
<dbReference type="PROSITE" id="PS50156">
    <property type="entry name" value="SSD"/>
    <property type="match status" value="1"/>
</dbReference>
<evidence type="ECO:0000256" key="13">
    <source>
        <dbReference type="ARBA" id="ARBA00023180"/>
    </source>
</evidence>
<keyword evidence="4" id="KW-0153">Cholesterol metabolism</keyword>
<feature type="transmembrane region" description="Helical" evidence="16">
    <location>
        <begin position="1093"/>
        <end position="1113"/>
    </location>
</feature>
<evidence type="ECO:0000256" key="2">
    <source>
        <dbReference type="ARBA" id="ARBA00005585"/>
    </source>
</evidence>
<dbReference type="Gene3D" id="1.20.1640.10">
    <property type="entry name" value="Multidrug efflux transporter AcrB transmembrane domain"/>
    <property type="match status" value="2"/>
</dbReference>
<evidence type="ECO:0000256" key="15">
    <source>
        <dbReference type="ARBA" id="ARBA00034049"/>
    </source>
</evidence>
<dbReference type="NCBIfam" id="TIGR00917">
    <property type="entry name" value="2A060601"/>
    <property type="match status" value="1"/>
</dbReference>
<evidence type="ECO:0000256" key="9">
    <source>
        <dbReference type="ARBA" id="ARBA00023098"/>
    </source>
</evidence>
<keyword evidence="11" id="KW-1015">Disulfide bond</keyword>
<keyword evidence="20" id="KW-1185">Reference proteome</keyword>
<dbReference type="InterPro" id="IPR053956">
    <property type="entry name" value="NPC1_MLD"/>
</dbReference>
<feature type="transmembrane region" description="Helical" evidence="16">
    <location>
        <begin position="340"/>
        <end position="358"/>
    </location>
</feature>
<feature type="transmembrane region" description="Helical" evidence="16">
    <location>
        <begin position="1222"/>
        <end position="1246"/>
    </location>
</feature>
<comment type="catalytic activity">
    <reaction evidence="15">
        <text>cholesterol(in) = cholesterol(out)</text>
        <dbReference type="Rhea" id="RHEA:39747"/>
        <dbReference type="ChEBI" id="CHEBI:16113"/>
    </reaction>
</comment>
<organism evidence="19 20">
    <name type="scientific">Bemisia tabaci</name>
    <name type="common">Sweetpotato whitefly</name>
    <name type="synonym">Aleurodes tabaci</name>
    <dbReference type="NCBI Taxonomy" id="7038"/>
    <lineage>
        <taxon>Eukaryota</taxon>
        <taxon>Metazoa</taxon>
        <taxon>Ecdysozoa</taxon>
        <taxon>Arthropoda</taxon>
        <taxon>Hexapoda</taxon>
        <taxon>Insecta</taxon>
        <taxon>Pterygota</taxon>
        <taxon>Neoptera</taxon>
        <taxon>Paraneoptera</taxon>
        <taxon>Hemiptera</taxon>
        <taxon>Sternorrhyncha</taxon>
        <taxon>Aleyrodoidea</taxon>
        <taxon>Aleyrodidae</taxon>
        <taxon>Aleyrodinae</taxon>
        <taxon>Bemisia</taxon>
    </lineage>
</organism>
<dbReference type="GO" id="GO:0005319">
    <property type="term" value="F:lipid transporter activity"/>
    <property type="evidence" value="ECO:0007669"/>
    <property type="project" value="InterPro"/>
</dbReference>
<evidence type="ECO:0000256" key="11">
    <source>
        <dbReference type="ARBA" id="ARBA00023157"/>
    </source>
</evidence>
<dbReference type="FunFam" id="1.20.1640.10:FF:000010">
    <property type="entry name" value="NPC intracellular cholesterol transporter 1"/>
    <property type="match status" value="1"/>
</dbReference>
<keyword evidence="13" id="KW-0325">Glycoprotein</keyword>
<keyword evidence="3" id="KW-0813">Transport</keyword>
<dbReference type="GO" id="GO:0015485">
    <property type="term" value="F:cholesterol binding"/>
    <property type="evidence" value="ECO:0007669"/>
    <property type="project" value="TreeGrafter"/>
</dbReference>
<dbReference type="Pfam" id="PF12349">
    <property type="entry name" value="Sterol-sensing"/>
    <property type="match status" value="1"/>
</dbReference>
<comment type="similarity">
    <text evidence="2">Belongs to the patched family.</text>
</comment>
<dbReference type="PANTHER" id="PTHR45727:SF2">
    <property type="entry name" value="NPC INTRACELLULAR CHOLESTEROL TRANSPORTER 1"/>
    <property type="match status" value="1"/>
</dbReference>
<feature type="transmembrane region" description="Helical" evidence="16">
    <location>
        <begin position="614"/>
        <end position="635"/>
    </location>
</feature>
<evidence type="ECO:0000256" key="17">
    <source>
        <dbReference type="SAM" id="SignalP"/>
    </source>
</evidence>
<evidence type="ECO:0000256" key="12">
    <source>
        <dbReference type="ARBA" id="ARBA00023166"/>
    </source>
</evidence>
<keyword evidence="14" id="KW-0753">Steroid metabolism</keyword>
<gene>
    <name evidence="19" type="ORF">BEMITA_LOCUS7137</name>
</gene>
<evidence type="ECO:0000256" key="3">
    <source>
        <dbReference type="ARBA" id="ARBA00022448"/>
    </source>
</evidence>
<feature type="transmembrane region" description="Helical" evidence="16">
    <location>
        <begin position="1191"/>
        <end position="1210"/>
    </location>
</feature>
<evidence type="ECO:0000256" key="16">
    <source>
        <dbReference type="SAM" id="Phobius"/>
    </source>
</evidence>
<evidence type="ECO:0000256" key="1">
    <source>
        <dbReference type="ARBA" id="ARBA00004127"/>
    </source>
</evidence>
<accession>A0A9P0AAA5</accession>
<keyword evidence="7 16" id="KW-1133">Transmembrane helix</keyword>
<feature type="transmembrane region" description="Helical" evidence="16">
    <location>
        <begin position="1119"/>
        <end position="1139"/>
    </location>
</feature>
<keyword evidence="12" id="KW-1207">Sterol metabolism</keyword>
<keyword evidence="6 17" id="KW-0732">Signal</keyword>
<dbReference type="GO" id="GO:0030301">
    <property type="term" value="P:cholesterol transport"/>
    <property type="evidence" value="ECO:0007669"/>
    <property type="project" value="UniProtKB-ARBA"/>
</dbReference>
<comment type="subcellular location">
    <subcellularLocation>
        <location evidence="1">Endomembrane system</location>
        <topology evidence="1">Multi-pass membrane protein</topology>
    </subcellularLocation>
</comment>
<dbReference type="Pfam" id="PF22314">
    <property type="entry name" value="NPC1_MLD"/>
    <property type="match status" value="1"/>
</dbReference>
<dbReference type="GO" id="GO:0012505">
    <property type="term" value="C:endomembrane system"/>
    <property type="evidence" value="ECO:0007669"/>
    <property type="project" value="UniProtKB-SubCell"/>
</dbReference>
<dbReference type="Proteomes" id="UP001152759">
    <property type="component" value="Chromosome 4"/>
</dbReference>
<feature type="signal peptide" evidence="17">
    <location>
        <begin position="1"/>
        <end position="24"/>
    </location>
</feature>
<proteinExistence type="inferred from homology"/>
<dbReference type="GO" id="GO:0042632">
    <property type="term" value="P:cholesterol homeostasis"/>
    <property type="evidence" value="ECO:0007669"/>
    <property type="project" value="TreeGrafter"/>
</dbReference>
<evidence type="ECO:0000259" key="18">
    <source>
        <dbReference type="PROSITE" id="PS50156"/>
    </source>
</evidence>
<dbReference type="GO" id="GO:0030299">
    <property type="term" value="P:intestinal cholesterol absorption"/>
    <property type="evidence" value="ECO:0007669"/>
    <property type="project" value="TreeGrafter"/>
</dbReference>
<dbReference type="FunFam" id="1.20.1640.10:FF:000008">
    <property type="entry name" value="NPC intracellular cholesterol transporter 1"/>
    <property type="match status" value="1"/>
</dbReference>
<dbReference type="GO" id="GO:0005886">
    <property type="term" value="C:plasma membrane"/>
    <property type="evidence" value="ECO:0007669"/>
    <property type="project" value="TreeGrafter"/>
</dbReference>
<feature type="domain" description="SSD" evidence="18">
    <location>
        <begin position="613"/>
        <end position="778"/>
    </location>
</feature>
<feature type="transmembrane region" description="Helical" evidence="16">
    <location>
        <begin position="647"/>
        <end position="671"/>
    </location>
</feature>
<evidence type="ECO:0000256" key="6">
    <source>
        <dbReference type="ARBA" id="ARBA00022729"/>
    </source>
</evidence>
<feature type="transmembrane region" description="Helical" evidence="16">
    <location>
        <begin position="867"/>
        <end position="884"/>
    </location>
</feature>
<dbReference type="Pfam" id="PF16414">
    <property type="entry name" value="NPC1_N"/>
    <property type="match status" value="1"/>
</dbReference>
<reference evidence="19" key="1">
    <citation type="submission" date="2021-12" db="EMBL/GenBank/DDBJ databases">
        <authorList>
            <person name="King R."/>
        </authorList>
    </citation>
    <scope>NUCLEOTIDE SEQUENCE</scope>
</reference>
<evidence type="ECO:0000313" key="19">
    <source>
        <dbReference type="EMBL" id="CAH0388208.1"/>
    </source>
</evidence>
<keyword evidence="10 16" id="KW-0472">Membrane</keyword>
<dbReference type="EMBL" id="OU963865">
    <property type="protein sequence ID" value="CAH0388208.1"/>
    <property type="molecule type" value="Genomic_DNA"/>
</dbReference>
<sequence length="1286" mass="142216">MSGGPSPLLQLSLLCVFVAGSVYGEGKCVWYGECGLNDARQSLNCAYDGPPKPFSNASSLSVLRKFCPSLLRENPDAKEFCCDDTQLQTLSTNVKIVSSFLNRCPSCMSSFMEGICAIACSPVQAQFINVTRTQPASPSKPDVPVVTEIDVYMSNTYLNGVFDSCKQVSMPSSGQLVLDFMCGSWGASRCTPHKWFRFMGRREQNPFVPFNINYFSSDEPIKGFLPFNGTIIPCNAAAHPGGRPCSCLDCEASCPRPTKTEQPAPKKVESSSRVKSILFLFASTLSIMVAFWGITYVTQFYKQKKNFTEDDVMKKLGDKLEICLENIFYQIGLVCATYRFLTLIVCGIICLCLGAGIFQLRVTIDPVELWAAPLSQSRIEKEYFDKHFQPFYRAQQVIIKAVDLPPVQHFTASGPVEYGPVFNKDFLMAVKKLQDQIEMIGQPDEGLNKICSSPMATPDSPPSTVSKCLIFSIWGYYQNSEETFEDLSTTDPDGYEINYLDHFKACSQNTLNPLCLAPYGGPVDPGVVLGGFLKKGELLTKTTSYTNASAVTISILINNHYDKSKLGPALKWEKRFIDFMQNWTMNEKPSFMDVSFFSERSIEDVLESESRSEIVTVAVSYGIMFIYIATALGKITSFSRLLVDSKITLGFGGIIIVLISVVCSVGLFGYLQVPATLIILEVIPFLVLAVGVDNMFIIAQKHQRVQRHQTETSEQHTARVLSIVGPSILLTSVSEFCCFIIGSLSGMPAVKAFALYAAFALLINFILQITCFISLLQIDASRYQVGRLDVLCCFFSNDTKNALSDGPLYRFFKKFYSPFILSGPMRKIVMVVFFIWFSFAISLVPSINVGLEQELAMPEDSYVHKYLKSLNSYLAIGPPTYFVLTEGLDLAKTDVQNAICGGPSCDSDSLTSQIYVASRMVNETFISKPAMSWLDDYYDWLSVPGCCWQHSNSSFCPNTDALTKGCHQCDITLDPSLNRPNSYIFQQYLSYYLQDNPSITCSKGGHAPYAAGVNLEVKDNKGFVGANYFMAFHKILKTSQDYTAALQGARKVAENITAMIHSKIPNSENVQVFPYSFFYVFYEQYLTMWQDTLSSLSSSLVAIFVVTFVLMGFNVLSSVITVLTIVMIIASMGALMFLWDVSLNAISLVNLVMAVGISVEFCSHMVHAFTVSEESSAVQRAVDALNNSGSSIFSGITLTKFGGIIVLGFARSQIFRVFYFRMYLGIVLFGAAHGLIFLPVLLSYIGPSALGQKVSMESEMVKVPSDPMASQKINLTANGTNNHAEP</sequence>
<dbReference type="InterPro" id="IPR053958">
    <property type="entry name" value="HMGCR/SNAP/NPC1-like_SSD"/>
</dbReference>
<protein>
    <recommendedName>
        <fullName evidence="18">SSD domain-containing protein</fullName>
    </recommendedName>
</protein>
<dbReference type="InterPro" id="IPR000731">
    <property type="entry name" value="SSD"/>
</dbReference>
<feature type="transmembrane region" description="Helical" evidence="16">
    <location>
        <begin position="1151"/>
        <end position="1171"/>
    </location>
</feature>
<evidence type="ECO:0000256" key="4">
    <source>
        <dbReference type="ARBA" id="ARBA00022548"/>
    </source>
</evidence>
<feature type="transmembrane region" description="Helical" evidence="16">
    <location>
        <begin position="677"/>
        <end position="699"/>
    </location>
</feature>
<dbReference type="GO" id="GO:0008203">
    <property type="term" value="P:cholesterol metabolic process"/>
    <property type="evidence" value="ECO:0007669"/>
    <property type="project" value="UniProtKB-KW"/>
</dbReference>
<keyword evidence="8" id="KW-0445">Lipid transport</keyword>
<dbReference type="InterPro" id="IPR004765">
    <property type="entry name" value="NPC1-like"/>
</dbReference>
<evidence type="ECO:0000256" key="5">
    <source>
        <dbReference type="ARBA" id="ARBA00022692"/>
    </source>
</evidence>
<evidence type="ECO:0000256" key="10">
    <source>
        <dbReference type="ARBA" id="ARBA00023136"/>
    </source>
</evidence>
<dbReference type="InterPro" id="IPR032190">
    <property type="entry name" value="NPC1_N"/>
</dbReference>